<comment type="caution">
    <text evidence="3">The sequence shown here is derived from an EMBL/GenBank/DDBJ whole genome shotgun (WGS) entry which is preliminary data.</text>
</comment>
<dbReference type="PANTHER" id="PTHR43377:SF1">
    <property type="entry name" value="BILIVERDIN REDUCTASE A"/>
    <property type="match status" value="1"/>
</dbReference>
<keyword evidence="3" id="KW-0560">Oxidoreductase</keyword>
<evidence type="ECO:0000259" key="2">
    <source>
        <dbReference type="Pfam" id="PF22725"/>
    </source>
</evidence>
<dbReference type="GO" id="GO:0000166">
    <property type="term" value="F:nucleotide binding"/>
    <property type="evidence" value="ECO:0007669"/>
    <property type="project" value="InterPro"/>
</dbReference>
<dbReference type="AlphaFoldDB" id="A0A644YB48"/>
<protein>
    <submittedName>
        <fullName evidence="3">Scyllo-inositol 2-dehydrogenase (NAD(+))</fullName>
        <ecNumber evidence="3">1.1.1.370</ecNumber>
    </submittedName>
</protein>
<dbReference type="SUPFAM" id="SSF51735">
    <property type="entry name" value="NAD(P)-binding Rossmann-fold domains"/>
    <property type="match status" value="1"/>
</dbReference>
<dbReference type="EMBL" id="VSSQ01004577">
    <property type="protein sequence ID" value="MPM25776.1"/>
    <property type="molecule type" value="Genomic_DNA"/>
</dbReference>
<dbReference type="SUPFAM" id="SSF55347">
    <property type="entry name" value="Glyceraldehyde-3-phosphate dehydrogenase-like, C-terminal domain"/>
    <property type="match status" value="1"/>
</dbReference>
<sequence length="325" mass="35607">MNGIIIGLGYMGKTHLQAYASIPKSRIVGIVDANKAQADLVAKEYGCKSSTSLDSALSTCKEEGTISFVDICLPSPFHREAAITAMDYGADVIIEKPLAVSLDDAIAIVKKAEQLGRRVMIAHVCRFMPQYDYIKNVVKSEKFGKPLFFGAWRQSEVPGWSKDNWLHDRSKSGGTIMDLMIHDIDIANWLFGSPKGFAATEVGHPNHSGCSHVVTTLKYANNAYASIEGGHLMPDGYPFLSGFRLVCEQGAIEWNTVHNKPGSIVEYSKGNAGFVSMENETPANPYLNELNHFIHALETKTPFKVDLQEALLAVETVHNLLASMS</sequence>
<dbReference type="Pfam" id="PF01408">
    <property type="entry name" value="GFO_IDH_MocA"/>
    <property type="match status" value="1"/>
</dbReference>
<dbReference type="Gene3D" id="3.30.360.10">
    <property type="entry name" value="Dihydrodipicolinate Reductase, domain 2"/>
    <property type="match status" value="1"/>
</dbReference>
<organism evidence="3">
    <name type="scientific">bioreactor metagenome</name>
    <dbReference type="NCBI Taxonomy" id="1076179"/>
    <lineage>
        <taxon>unclassified sequences</taxon>
        <taxon>metagenomes</taxon>
        <taxon>ecological metagenomes</taxon>
    </lineage>
</organism>
<dbReference type="InterPro" id="IPR000683">
    <property type="entry name" value="Gfo/Idh/MocA-like_OxRdtase_N"/>
</dbReference>
<dbReference type="Pfam" id="PF22725">
    <property type="entry name" value="GFO_IDH_MocA_C3"/>
    <property type="match status" value="1"/>
</dbReference>
<dbReference type="InterPro" id="IPR051450">
    <property type="entry name" value="Gfo/Idh/MocA_Oxidoreductases"/>
</dbReference>
<dbReference type="PANTHER" id="PTHR43377">
    <property type="entry name" value="BILIVERDIN REDUCTASE A"/>
    <property type="match status" value="1"/>
</dbReference>
<accession>A0A644YB48</accession>
<feature type="domain" description="Gfo/Idh/MocA-like oxidoreductase N-terminal" evidence="1">
    <location>
        <begin position="4"/>
        <end position="123"/>
    </location>
</feature>
<evidence type="ECO:0000259" key="1">
    <source>
        <dbReference type="Pfam" id="PF01408"/>
    </source>
</evidence>
<evidence type="ECO:0000313" key="3">
    <source>
        <dbReference type="EMBL" id="MPM25776.1"/>
    </source>
</evidence>
<feature type="domain" description="GFO/IDH/MocA-like oxidoreductase" evidence="2">
    <location>
        <begin position="133"/>
        <end position="253"/>
    </location>
</feature>
<name>A0A644YB48_9ZZZZ</name>
<proteinExistence type="predicted"/>
<dbReference type="InterPro" id="IPR055170">
    <property type="entry name" value="GFO_IDH_MocA-like_dom"/>
</dbReference>
<dbReference type="EC" id="1.1.1.370" evidence="3"/>
<dbReference type="InterPro" id="IPR036291">
    <property type="entry name" value="NAD(P)-bd_dom_sf"/>
</dbReference>
<dbReference type="GO" id="GO:0016491">
    <property type="term" value="F:oxidoreductase activity"/>
    <property type="evidence" value="ECO:0007669"/>
    <property type="project" value="UniProtKB-KW"/>
</dbReference>
<gene>
    <name evidence="3" type="primary">iolX_7</name>
    <name evidence="3" type="ORF">SDC9_72276</name>
</gene>
<reference evidence="3" key="1">
    <citation type="submission" date="2019-08" db="EMBL/GenBank/DDBJ databases">
        <authorList>
            <person name="Kucharzyk K."/>
            <person name="Murdoch R.W."/>
            <person name="Higgins S."/>
            <person name="Loffler F."/>
        </authorList>
    </citation>
    <scope>NUCLEOTIDE SEQUENCE</scope>
</reference>
<dbReference type="Gene3D" id="3.40.50.720">
    <property type="entry name" value="NAD(P)-binding Rossmann-like Domain"/>
    <property type="match status" value="1"/>
</dbReference>